<dbReference type="Proteomes" id="UP000823399">
    <property type="component" value="Unassembled WGS sequence"/>
</dbReference>
<dbReference type="OrthoDB" id="3252106at2759"/>
<dbReference type="RefSeq" id="XP_041284699.1">
    <property type="nucleotide sequence ID" value="XM_041443108.1"/>
</dbReference>
<sequence length="704" mass="79668">MSHGSVDHGANMAYGAHLANDDNPYHPFNSQIKWEVARWAKVRGATSTAFTDLLSIDGVSERLGLSFKNTNELNKIIDHELPTGRPKFQREQVVVAGESFDSLYGDTDFARYLTFAPEHHYTDEDQTVRLFHDMHTGKWWWNMQKKLDQHCPGGTIIPIIISTDKTQVTMFRNKSAYPVYLTIGNIPKEIHCKPSHSAHILLAYLPTTRLEHIANKASRRRSIANLYHACLSCVLAPLEHAGLEGINMCTGDGALRRCHPLFASFVGDYPEQLLATGIKFGDCLKCDVEKDNMESNTVQLHLRKIGEVLDALAALDQGNLAFVRACATVGIKPVIHPFWEKLPFANIFQSVTPDVLHQLYQGLVKHLLAWLEAACGATEIDAHCRWLPPNHHIRLFTKGITTLSCICRFLLGIIIDICLPNNLNSGRLLRAVWGLLDFMYLAQYPCHSTETLQLLDEALDLFHENKLIFVNLGIRTNFNLPKLHAARHYPRMIMQFGSTDNYNTEYTERLHIDLAKDAYHATNHKDDRKQVMVKHPSAKSVSLETLATDYVDARGHGNAHVTLDSVHAKPRRKFGSHVIARRSDTALVRLGANSKDLQEFRVGQVRVIFTLPPKCIPLLFPPTIHLPTHLAYVEWFTLFSPAPDRNSGLYKVSRSLRGGDTMASIVSIADIERSVHLIPRFVLKDCDTFWLNSYIDRYTFSMFR</sequence>
<name>A0A9P7EQW1_9AGAM</name>
<proteinExistence type="predicted"/>
<dbReference type="EMBL" id="JABBWM010000165">
    <property type="protein sequence ID" value="KAG2085581.1"/>
    <property type="molecule type" value="Genomic_DNA"/>
</dbReference>
<evidence type="ECO:0000313" key="2">
    <source>
        <dbReference type="Proteomes" id="UP000823399"/>
    </source>
</evidence>
<protein>
    <submittedName>
        <fullName evidence="1">Uncharacterized protein</fullName>
    </submittedName>
</protein>
<dbReference type="AlphaFoldDB" id="A0A9P7EQW1"/>
<dbReference type="InterPro" id="IPR041078">
    <property type="entry name" value="Plavaka"/>
</dbReference>
<comment type="caution">
    <text evidence="1">The sequence shown here is derived from an EMBL/GenBank/DDBJ whole genome shotgun (WGS) entry which is preliminary data.</text>
</comment>
<evidence type="ECO:0000313" key="1">
    <source>
        <dbReference type="EMBL" id="KAG2085581.1"/>
    </source>
</evidence>
<keyword evidence="2" id="KW-1185">Reference proteome</keyword>
<accession>A0A9P7EQW1</accession>
<dbReference type="Pfam" id="PF18759">
    <property type="entry name" value="Plavaka"/>
    <property type="match status" value="1"/>
</dbReference>
<gene>
    <name evidence="1" type="ORF">F5147DRAFT_792834</name>
</gene>
<organism evidence="1 2">
    <name type="scientific">Suillus discolor</name>
    <dbReference type="NCBI Taxonomy" id="1912936"/>
    <lineage>
        <taxon>Eukaryota</taxon>
        <taxon>Fungi</taxon>
        <taxon>Dikarya</taxon>
        <taxon>Basidiomycota</taxon>
        <taxon>Agaricomycotina</taxon>
        <taxon>Agaricomycetes</taxon>
        <taxon>Agaricomycetidae</taxon>
        <taxon>Boletales</taxon>
        <taxon>Suillineae</taxon>
        <taxon>Suillaceae</taxon>
        <taxon>Suillus</taxon>
    </lineage>
</organism>
<reference evidence="1" key="1">
    <citation type="journal article" date="2020" name="New Phytol.">
        <title>Comparative genomics reveals dynamic genome evolution in host specialist ectomycorrhizal fungi.</title>
        <authorList>
            <person name="Lofgren L.A."/>
            <person name="Nguyen N.H."/>
            <person name="Vilgalys R."/>
            <person name="Ruytinx J."/>
            <person name="Liao H.L."/>
            <person name="Branco S."/>
            <person name="Kuo A."/>
            <person name="LaButti K."/>
            <person name="Lipzen A."/>
            <person name="Andreopoulos W."/>
            <person name="Pangilinan J."/>
            <person name="Riley R."/>
            <person name="Hundley H."/>
            <person name="Na H."/>
            <person name="Barry K."/>
            <person name="Grigoriev I.V."/>
            <person name="Stajich J.E."/>
            <person name="Kennedy P.G."/>
        </authorList>
    </citation>
    <scope>NUCLEOTIDE SEQUENCE</scope>
    <source>
        <strain evidence="1">FC423</strain>
    </source>
</reference>
<dbReference type="GeneID" id="64705367"/>